<evidence type="ECO:0000256" key="1">
    <source>
        <dbReference type="SAM" id="MobiDB-lite"/>
    </source>
</evidence>
<dbReference type="PANTHER" id="PTHR40040:SF1">
    <property type="entry name" value="MEMBRANE PROTEIN"/>
    <property type="match status" value="1"/>
</dbReference>
<dbReference type="Proteomes" id="UP000812277">
    <property type="component" value="Unassembled WGS sequence"/>
</dbReference>
<dbReference type="InterPro" id="IPR055338">
    <property type="entry name" value="YqfX-like"/>
</dbReference>
<keyword evidence="2" id="KW-0472">Membrane</keyword>
<keyword evidence="4" id="KW-1185">Reference proteome</keyword>
<keyword evidence="2" id="KW-1133">Transmembrane helix</keyword>
<gene>
    <name evidence="3" type="ORF">K0T92_02865</name>
</gene>
<evidence type="ECO:0000313" key="4">
    <source>
        <dbReference type="Proteomes" id="UP000812277"/>
    </source>
</evidence>
<dbReference type="RefSeq" id="WP_219870895.1">
    <property type="nucleotide sequence ID" value="NZ_JAHZIJ010000001.1"/>
</dbReference>
<proteinExistence type="predicted"/>
<evidence type="ECO:0000313" key="3">
    <source>
        <dbReference type="EMBL" id="MBW7473684.1"/>
    </source>
</evidence>
<evidence type="ECO:0008006" key="5">
    <source>
        <dbReference type="Google" id="ProtNLM"/>
    </source>
</evidence>
<evidence type="ECO:0000256" key="2">
    <source>
        <dbReference type="SAM" id="Phobius"/>
    </source>
</evidence>
<reference evidence="3 4" key="1">
    <citation type="submission" date="2021-07" db="EMBL/GenBank/DDBJ databases">
        <title>Paenibacillus radiodurans sp. nov., isolated from the southeastern edge of Tengger Desert.</title>
        <authorList>
            <person name="Zhang G."/>
        </authorList>
    </citation>
    <scope>NUCLEOTIDE SEQUENCE [LARGE SCALE GENOMIC DNA]</scope>
    <source>
        <strain evidence="3 4">DT7-4</strain>
    </source>
</reference>
<dbReference type="EMBL" id="JAHZIJ010000001">
    <property type="protein sequence ID" value="MBW7473684.1"/>
    <property type="molecule type" value="Genomic_DNA"/>
</dbReference>
<comment type="caution">
    <text evidence="3">The sequence shown here is derived from an EMBL/GenBank/DDBJ whole genome shotgun (WGS) entry which is preliminary data.</text>
</comment>
<organism evidence="3 4">
    <name type="scientific">Paenibacillus oenotherae</name>
    <dbReference type="NCBI Taxonomy" id="1435645"/>
    <lineage>
        <taxon>Bacteria</taxon>
        <taxon>Bacillati</taxon>
        <taxon>Bacillota</taxon>
        <taxon>Bacilli</taxon>
        <taxon>Bacillales</taxon>
        <taxon>Paenibacillaceae</taxon>
        <taxon>Paenibacillus</taxon>
    </lineage>
</organism>
<keyword evidence="2" id="KW-0812">Transmembrane</keyword>
<feature type="compositionally biased region" description="Basic and acidic residues" evidence="1">
    <location>
        <begin position="1"/>
        <end position="10"/>
    </location>
</feature>
<feature type="transmembrane region" description="Helical" evidence="2">
    <location>
        <begin position="65"/>
        <end position="94"/>
    </location>
</feature>
<feature type="region of interest" description="Disordered" evidence="1">
    <location>
        <begin position="1"/>
        <end position="25"/>
    </location>
</feature>
<name>A0ABS7D193_9BACL</name>
<accession>A0ABS7D193</accession>
<dbReference type="PANTHER" id="PTHR40040">
    <property type="entry name" value="SMALL HYDROPHOBIC PROTEIN-RELATED"/>
    <property type="match status" value="1"/>
</dbReference>
<protein>
    <recommendedName>
        <fullName evidence="5">DUF4190 domain-containing protein</fullName>
    </recommendedName>
</protein>
<feature type="transmembrane region" description="Helical" evidence="2">
    <location>
        <begin position="106"/>
        <end position="126"/>
    </location>
</feature>
<sequence length="127" mass="13587">MGNHSSSHDNRKAKRSRKLDKTHQDEMAAELAVPGLMGDTSASDEGARREYARKATRSAGVAVGWAGLIIAALSWFVWPVLLGITAAVLGFIAFRQGSRGLGTWSITLGLIAAAAYLILIPLYYALT</sequence>